<gene>
    <name evidence="3" type="ORF">H2204_007311</name>
</gene>
<dbReference type="InterPro" id="IPR029058">
    <property type="entry name" value="AB_hydrolase_fold"/>
</dbReference>
<proteinExistence type="predicted"/>
<dbReference type="AlphaFoldDB" id="A0AA38Y233"/>
<dbReference type="InterPro" id="IPR046519">
    <property type="entry name" value="X-Tfes_XVIPCD"/>
</dbReference>
<reference evidence="3" key="1">
    <citation type="submission" date="2022-10" db="EMBL/GenBank/DDBJ databases">
        <title>Culturing micro-colonial fungi from biological soil crusts in the Mojave desert and describing Neophaeococcomyces mojavensis, and introducing the new genera and species Taxawa tesnikishii.</title>
        <authorList>
            <person name="Kurbessoian T."/>
            <person name="Stajich J.E."/>
        </authorList>
    </citation>
    <scope>NUCLEOTIDE SEQUENCE</scope>
    <source>
        <strain evidence="3">TK_35</strain>
    </source>
</reference>
<dbReference type="EMBL" id="JAPDRN010000049">
    <property type="protein sequence ID" value="KAJ9633165.1"/>
    <property type="molecule type" value="Genomic_DNA"/>
</dbReference>
<dbReference type="Gene3D" id="3.40.50.1820">
    <property type="entry name" value="alpha/beta hydrolase"/>
    <property type="match status" value="1"/>
</dbReference>
<dbReference type="Pfam" id="PF26363">
    <property type="entry name" value="Phospholipase-like"/>
    <property type="match status" value="1"/>
</dbReference>
<feature type="compositionally biased region" description="Polar residues" evidence="1">
    <location>
        <begin position="613"/>
        <end position="625"/>
    </location>
</feature>
<organism evidence="3">
    <name type="scientific">Knufia peltigerae</name>
    <dbReference type="NCBI Taxonomy" id="1002370"/>
    <lineage>
        <taxon>Eukaryota</taxon>
        <taxon>Fungi</taxon>
        <taxon>Dikarya</taxon>
        <taxon>Ascomycota</taxon>
        <taxon>Pezizomycotina</taxon>
        <taxon>Eurotiomycetes</taxon>
        <taxon>Chaetothyriomycetidae</taxon>
        <taxon>Chaetothyriales</taxon>
        <taxon>Trichomeriaceae</taxon>
        <taxon>Knufia</taxon>
    </lineage>
</organism>
<dbReference type="GO" id="GO:0006629">
    <property type="term" value="P:lipid metabolic process"/>
    <property type="evidence" value="ECO:0007669"/>
    <property type="project" value="InterPro"/>
</dbReference>
<evidence type="ECO:0000256" key="1">
    <source>
        <dbReference type="SAM" id="MobiDB-lite"/>
    </source>
</evidence>
<dbReference type="SUPFAM" id="SSF53474">
    <property type="entry name" value="alpha/beta-Hydrolases"/>
    <property type="match status" value="2"/>
</dbReference>
<name>A0AA38Y233_9EURO</name>
<feature type="compositionally biased region" description="Polar residues" evidence="1">
    <location>
        <begin position="591"/>
        <end position="604"/>
    </location>
</feature>
<evidence type="ECO:0000313" key="3">
    <source>
        <dbReference type="EMBL" id="KAJ9633165.1"/>
    </source>
</evidence>
<accession>A0AA38Y233</accession>
<comment type="caution">
    <text evidence="3">The sequence shown here is derived from an EMBL/GenBank/DDBJ whole genome shotgun (WGS) entry which is preliminary data.</text>
</comment>
<feature type="domain" description="X-Tfes XVIPCD" evidence="2">
    <location>
        <begin position="501"/>
        <end position="600"/>
    </location>
</feature>
<feature type="region of interest" description="Disordered" evidence="1">
    <location>
        <begin position="591"/>
        <end position="625"/>
    </location>
</feature>
<sequence length="625" mass="67213">MNQERAAAEADVAQGGRGLAKLNPSPRKAYELVLRLKDAPGDFAVVEGVAQYDVINEDQCGHIEPATGTAARITSQEPVQLRKVADGEYRGTVYVDRMLDEDYYGRGVCKWEFSGAGAMLKATGAEGETRFLTFVDAKPLTDGSAHTLFYPEAAYPRAPLAANYPATGKANPADYVAELQGKLFTMSLSASEDYAALSDDAYKDRAVGRRAPGQEEKVTLNGHEYKILEHVNNRLNGYQGTVYQRTDTDEIVVAHRGTEQIGRDAILTDGGMVVARTNVQAPDAIALTRSALDIAAQDAAFGGRAPQVTVTGHSLGGALAQITSHHFNVKGETFNAYGAVSLSYRIPEGGNTMINHVMASDPVSAASPHFGQVRIYANPDEIKRLSAAGFSNHPLRDLIPDRPILAAGSSFGAHKLGNFLNDGSVLKHPETQQLAKDNAKMIEEYRDDVESLRRGVTRTARGIPGGAIDLYDHIRGPLQPGEPARREAEKNGHHTSMLRMDDANHLGNPLFNDAIRGVHAQDVRAGRVPDVMSTQLAGSLAAEMHAAGGKRIDEVVMNADASRSFAVQGQGGDPAHLRVSVDTAVAMNTPLEQSSQRIEQQSAGQALAREQQLEQTQATQRSLHA</sequence>
<protein>
    <recommendedName>
        <fullName evidence="2">X-Tfes XVIPCD domain-containing protein</fullName>
    </recommendedName>
</protein>
<dbReference type="Pfam" id="PF20410">
    <property type="entry name" value="X-Tfes_XVIPCD"/>
    <property type="match status" value="1"/>
</dbReference>
<evidence type="ECO:0000259" key="2">
    <source>
        <dbReference type="Pfam" id="PF20410"/>
    </source>
</evidence>